<gene>
    <name evidence="1" type="ORF">GOODEAATRI_017684</name>
</gene>
<dbReference type="EMBL" id="JAHRIO010071421">
    <property type="protein sequence ID" value="MEQ2182012.1"/>
    <property type="molecule type" value="Genomic_DNA"/>
</dbReference>
<proteinExistence type="predicted"/>
<protein>
    <submittedName>
        <fullName evidence="1">Uncharacterized protein</fullName>
    </submittedName>
</protein>
<keyword evidence="2" id="KW-1185">Reference proteome</keyword>
<evidence type="ECO:0000313" key="1">
    <source>
        <dbReference type="EMBL" id="MEQ2182012.1"/>
    </source>
</evidence>
<sequence length="107" mass="12090">MAYSDCCDPKMPLYSSCSPAVSFVDVFLNHPSHCTWLHDKLMSLSSLVAHTVDLGTLRCLAIFYTHLLYLKAIFACLSYSEECLDKLALCSMHLIRISERLKVLCRA</sequence>
<reference evidence="1 2" key="1">
    <citation type="submission" date="2021-06" db="EMBL/GenBank/DDBJ databases">
        <authorList>
            <person name="Palmer J.M."/>
        </authorList>
    </citation>
    <scope>NUCLEOTIDE SEQUENCE [LARGE SCALE GENOMIC DNA]</scope>
    <source>
        <strain evidence="1 2">GA_2019</strain>
        <tissue evidence="1">Muscle</tissue>
    </source>
</reference>
<accession>A0ABV0PEW4</accession>
<evidence type="ECO:0000313" key="2">
    <source>
        <dbReference type="Proteomes" id="UP001476798"/>
    </source>
</evidence>
<dbReference type="Proteomes" id="UP001476798">
    <property type="component" value="Unassembled WGS sequence"/>
</dbReference>
<comment type="caution">
    <text evidence="1">The sequence shown here is derived from an EMBL/GenBank/DDBJ whole genome shotgun (WGS) entry which is preliminary data.</text>
</comment>
<name>A0ABV0PEW4_9TELE</name>
<organism evidence="1 2">
    <name type="scientific">Goodea atripinnis</name>
    <dbReference type="NCBI Taxonomy" id="208336"/>
    <lineage>
        <taxon>Eukaryota</taxon>
        <taxon>Metazoa</taxon>
        <taxon>Chordata</taxon>
        <taxon>Craniata</taxon>
        <taxon>Vertebrata</taxon>
        <taxon>Euteleostomi</taxon>
        <taxon>Actinopterygii</taxon>
        <taxon>Neopterygii</taxon>
        <taxon>Teleostei</taxon>
        <taxon>Neoteleostei</taxon>
        <taxon>Acanthomorphata</taxon>
        <taxon>Ovalentaria</taxon>
        <taxon>Atherinomorphae</taxon>
        <taxon>Cyprinodontiformes</taxon>
        <taxon>Goodeidae</taxon>
        <taxon>Goodea</taxon>
    </lineage>
</organism>